<dbReference type="GeneID" id="113393352"/>
<reference evidence="3" key="1">
    <citation type="submission" date="2025-08" db="UniProtKB">
        <authorList>
            <consortium name="RefSeq"/>
        </authorList>
    </citation>
    <scope>IDENTIFICATION</scope>
    <source>
        <tissue evidence="3">Whole body</tissue>
    </source>
</reference>
<keyword evidence="1" id="KW-1133">Transmembrane helix</keyword>
<keyword evidence="1" id="KW-0472">Membrane</keyword>
<evidence type="ECO:0000313" key="2">
    <source>
        <dbReference type="Proteomes" id="UP001652626"/>
    </source>
</evidence>
<name>A0ABM4AIV2_VANTA</name>
<feature type="transmembrane region" description="Helical" evidence="1">
    <location>
        <begin position="6"/>
        <end position="24"/>
    </location>
</feature>
<protein>
    <submittedName>
        <fullName evidence="3">Uncharacterized protein LOC113393352</fullName>
    </submittedName>
</protein>
<evidence type="ECO:0000313" key="3">
    <source>
        <dbReference type="RefSeq" id="XP_064071217.1"/>
    </source>
</evidence>
<accession>A0ABM4AIV2</accession>
<keyword evidence="1" id="KW-0812">Transmembrane</keyword>
<keyword evidence="2" id="KW-1185">Reference proteome</keyword>
<dbReference type="RefSeq" id="XP_064071217.1">
    <property type="nucleotide sequence ID" value="XM_064215147.1"/>
</dbReference>
<sequence length="163" mass="19056">MLNDMVLFIIFNILIYSHLLFGLNETFNYEKLHKFGLGRPIIYRRRNYNYAYPEELVTKRPDYIRSPYRNVYQGAIPNKGDRRVYNKRFQYKPQIMGHKLICKGVFDCTLTHLAIETNGSIPIIFRGGVGYKYFTIIIKADAGDELSGRVRAFCARVVSDKEN</sequence>
<organism evidence="2 3">
    <name type="scientific">Vanessa tameamea</name>
    <name type="common">Kamehameha butterfly</name>
    <dbReference type="NCBI Taxonomy" id="334116"/>
    <lineage>
        <taxon>Eukaryota</taxon>
        <taxon>Metazoa</taxon>
        <taxon>Ecdysozoa</taxon>
        <taxon>Arthropoda</taxon>
        <taxon>Hexapoda</taxon>
        <taxon>Insecta</taxon>
        <taxon>Pterygota</taxon>
        <taxon>Neoptera</taxon>
        <taxon>Endopterygota</taxon>
        <taxon>Lepidoptera</taxon>
        <taxon>Glossata</taxon>
        <taxon>Ditrysia</taxon>
        <taxon>Papilionoidea</taxon>
        <taxon>Nymphalidae</taxon>
        <taxon>Nymphalinae</taxon>
        <taxon>Vanessa</taxon>
    </lineage>
</organism>
<proteinExistence type="predicted"/>
<evidence type="ECO:0000256" key="1">
    <source>
        <dbReference type="SAM" id="Phobius"/>
    </source>
</evidence>
<gene>
    <name evidence="3" type="primary">LOC113393352</name>
</gene>
<dbReference type="Proteomes" id="UP001652626">
    <property type="component" value="Chromosome 6"/>
</dbReference>